<dbReference type="OrthoDB" id="4498710at2"/>
<accession>A0A3G8JE86</accession>
<dbReference type="RefSeq" id="WP_124706498.1">
    <property type="nucleotide sequence ID" value="NZ_CP033972.1"/>
</dbReference>
<dbReference type="Proteomes" id="UP000271469">
    <property type="component" value="Chromosome"/>
</dbReference>
<evidence type="ECO:0000313" key="1">
    <source>
        <dbReference type="EMBL" id="AZG43456.1"/>
    </source>
</evidence>
<dbReference type="InterPro" id="IPR027417">
    <property type="entry name" value="P-loop_NTPase"/>
</dbReference>
<protein>
    <submittedName>
        <fullName evidence="1">Uncharacterized protein</fullName>
    </submittedName>
</protein>
<dbReference type="EMBL" id="CP033972">
    <property type="protein sequence ID" value="AZG43456.1"/>
    <property type="molecule type" value="Genomic_DNA"/>
</dbReference>
<name>A0A3G8JE86_9ACTN</name>
<evidence type="ECO:0000313" key="2">
    <source>
        <dbReference type="Proteomes" id="UP000271469"/>
    </source>
</evidence>
<dbReference type="NCBIfam" id="TIGR01547">
    <property type="entry name" value="phage_term_2"/>
    <property type="match status" value="1"/>
</dbReference>
<dbReference type="Gene3D" id="3.40.50.300">
    <property type="entry name" value="P-loop containing nucleotide triphosphate hydrolases"/>
    <property type="match status" value="1"/>
</dbReference>
<organism evidence="1 2">
    <name type="scientific">Gordonia insulae</name>
    <dbReference type="NCBI Taxonomy" id="2420509"/>
    <lineage>
        <taxon>Bacteria</taxon>
        <taxon>Bacillati</taxon>
        <taxon>Actinomycetota</taxon>
        <taxon>Actinomycetes</taxon>
        <taxon>Mycobacteriales</taxon>
        <taxon>Gordoniaceae</taxon>
        <taxon>Gordonia</taxon>
    </lineage>
</organism>
<dbReference type="Gene3D" id="3.30.420.280">
    <property type="match status" value="1"/>
</dbReference>
<dbReference type="Pfam" id="PF03237">
    <property type="entry name" value="Terminase_6N"/>
    <property type="match status" value="1"/>
</dbReference>
<proteinExistence type="predicted"/>
<reference evidence="1 2" key="1">
    <citation type="submission" date="2018-11" db="EMBL/GenBank/DDBJ databases">
        <title>Gordonia insulae sp. nov., isolated from an island soil.</title>
        <authorList>
            <person name="Kim Y.S."/>
            <person name="Kim S.B."/>
        </authorList>
    </citation>
    <scope>NUCLEOTIDE SEQUENCE [LARGE SCALE GENOMIC DNA]</scope>
    <source>
        <strain evidence="1 2">MMS17-SY073</strain>
    </source>
</reference>
<keyword evidence="2" id="KW-1185">Reference proteome</keyword>
<dbReference type="AlphaFoldDB" id="A0A3G8JE86"/>
<sequence length="437" mass="48532">MTLSVTPLQGKALLAAQNSCGRLNIYEGSVRAGKTMGSLIEWVRFVRTGPAGNLLMTGRTERTVINNLVLPIQDMLGTHRVKILRGLGIVQICGRPVLLIGANNEEARTKIQGITLAGAYVDEASTLPESYWNMLTSRLSVRGATLWATCNPEGPRHWFKLNWLDKAMLWIDRHGTFHDRRADYAELPEGHPDRPINLVRVSFTLDDNAHNLDPEFVASTKAMYTGLWYKRMILGEWSLAEGAIYDMFDPDRHVVTELPQMQALLGCGVDYGVTNATRGELISLGVDNNLYVVAEWAPGPGTEAERSASLAEFYRTAGEPDRTFVDPAAAGFRRQLLADHFEQILKGNNKVLDGIGVIASLLTAGRLFIHDSCTELIGELPNYVWDTKKSEKGEDAPIKVDDHAVDALRYGVLTSRPWWQPYIDLTMHDTTDEEVAA</sequence>
<gene>
    <name evidence="1" type="ORF">D7316_00020</name>
</gene>
<dbReference type="InterPro" id="IPR006437">
    <property type="entry name" value="Phage_terminase_lsu"/>
</dbReference>
<dbReference type="KEGG" id="gom:D7316_00020"/>